<name>A0A1H9LW02_9LACT</name>
<reference evidence="1 2" key="1">
    <citation type="submission" date="2016-10" db="EMBL/GenBank/DDBJ databases">
        <authorList>
            <person name="de Groot N.N."/>
        </authorList>
    </citation>
    <scope>NUCLEOTIDE SEQUENCE [LARGE SCALE GENOMIC DNA]</scope>
    <source>
        <strain evidence="1 2">DSM 15827</strain>
    </source>
</reference>
<dbReference type="EMBL" id="FOGF01000022">
    <property type="protein sequence ID" value="SER15604.1"/>
    <property type="molecule type" value="Genomic_DNA"/>
</dbReference>
<dbReference type="STRING" id="137733.SAMN05421767_1226"/>
<accession>A0A1H9LW02</accession>
<evidence type="ECO:0000313" key="2">
    <source>
        <dbReference type="Proteomes" id="UP000198556"/>
    </source>
</evidence>
<protein>
    <submittedName>
        <fullName evidence="1">Uncharacterized protein</fullName>
    </submittedName>
</protein>
<evidence type="ECO:0000313" key="1">
    <source>
        <dbReference type="EMBL" id="SER15604.1"/>
    </source>
</evidence>
<keyword evidence="2" id="KW-1185">Reference proteome</keyword>
<organism evidence="1 2">
    <name type="scientific">Granulicatella balaenopterae</name>
    <dbReference type="NCBI Taxonomy" id="137733"/>
    <lineage>
        <taxon>Bacteria</taxon>
        <taxon>Bacillati</taxon>
        <taxon>Bacillota</taxon>
        <taxon>Bacilli</taxon>
        <taxon>Lactobacillales</taxon>
        <taxon>Carnobacteriaceae</taxon>
        <taxon>Granulicatella</taxon>
    </lineage>
</organism>
<dbReference type="RefSeq" id="WP_143054388.1">
    <property type="nucleotide sequence ID" value="NZ_FOGF01000022.1"/>
</dbReference>
<dbReference type="Proteomes" id="UP000198556">
    <property type="component" value="Unassembled WGS sequence"/>
</dbReference>
<gene>
    <name evidence="1" type="ORF">SAMN05421767_1226</name>
</gene>
<proteinExistence type="predicted"/>
<sequence length="127" mass="14787">MFRLNEFYEVVNEKIIQESNLMALKRISNTILSKSTVGNFPSILEFLLDVQGDEVEKTSNTIKETKEIQVGTRNYVKLFYPWVNDELLESLVENSQHPITSAKELNAYMDLAIKYWTAASEYYNEHL</sequence>
<dbReference type="AlphaFoldDB" id="A0A1H9LW02"/>